<dbReference type="OrthoDB" id="1787722at2759"/>
<gene>
    <name evidence="1" type="ORF">E6C27_scaffold498G001420</name>
</gene>
<dbReference type="Gene3D" id="3.70.10.10">
    <property type="match status" value="1"/>
</dbReference>
<dbReference type="EMBL" id="SSTE01013200">
    <property type="protein sequence ID" value="KAA0047513.1"/>
    <property type="molecule type" value="Genomic_DNA"/>
</dbReference>
<organism evidence="1 2">
    <name type="scientific">Cucumis melo var. makuwa</name>
    <name type="common">Oriental melon</name>
    <dbReference type="NCBI Taxonomy" id="1194695"/>
    <lineage>
        <taxon>Eukaryota</taxon>
        <taxon>Viridiplantae</taxon>
        <taxon>Streptophyta</taxon>
        <taxon>Embryophyta</taxon>
        <taxon>Tracheophyta</taxon>
        <taxon>Spermatophyta</taxon>
        <taxon>Magnoliopsida</taxon>
        <taxon>eudicotyledons</taxon>
        <taxon>Gunneridae</taxon>
        <taxon>Pentapetalae</taxon>
        <taxon>rosids</taxon>
        <taxon>fabids</taxon>
        <taxon>Cucurbitales</taxon>
        <taxon>Cucurbitaceae</taxon>
        <taxon>Benincaseae</taxon>
        <taxon>Cucumis</taxon>
    </lineage>
</organism>
<dbReference type="AlphaFoldDB" id="A0A5A7TVD7"/>
<reference evidence="1 2" key="1">
    <citation type="submission" date="2019-08" db="EMBL/GenBank/DDBJ databases">
        <title>Draft genome sequences of two oriental melons (Cucumis melo L. var makuwa).</title>
        <authorList>
            <person name="Kwon S.-Y."/>
        </authorList>
    </citation>
    <scope>NUCLEOTIDE SEQUENCE [LARGE SCALE GENOMIC DNA]</scope>
    <source>
        <strain evidence="2">cv. SW 3</strain>
        <tissue evidence="1">Leaf</tissue>
    </source>
</reference>
<proteinExistence type="predicted"/>
<dbReference type="Proteomes" id="UP000321393">
    <property type="component" value="Unassembled WGS sequence"/>
</dbReference>
<evidence type="ECO:0000313" key="1">
    <source>
        <dbReference type="EMBL" id="KAA0047513.1"/>
    </source>
</evidence>
<evidence type="ECO:0000313" key="2">
    <source>
        <dbReference type="Proteomes" id="UP000321393"/>
    </source>
</evidence>
<sequence length="139" mass="15445">MMSMPQPLFAEYSVDRNHISIVSLPPLHNALVDGETFATLNISIEEEQNKIFLTFEASSPSTLPLNRELTFVVPMEDWSPGPVKFDGKIFSIESELFTDIIQLFSAFNEADAILITAFGSKVTFSVPPFAETPLTEEIS</sequence>
<comment type="caution">
    <text evidence="1">The sequence shown here is derived from an EMBL/GenBank/DDBJ whole genome shotgun (WGS) entry which is preliminary data.</text>
</comment>
<accession>A0A5A7TVD7</accession>
<name>A0A5A7TVD7_CUCMM</name>
<protein>
    <submittedName>
        <fullName evidence="1">Uncharacterized protein</fullName>
    </submittedName>
</protein>